<dbReference type="EMBL" id="CP007035">
    <property type="protein sequence ID" value="AHF17663.1"/>
    <property type="molecule type" value="Genomic_DNA"/>
</dbReference>
<reference evidence="3 4" key="1">
    <citation type="submission" date="2013-12" db="EMBL/GenBank/DDBJ databases">
        <authorList>
            <consortium name="DOE Joint Genome Institute"/>
            <person name="Eisen J."/>
            <person name="Huntemann M."/>
            <person name="Han J."/>
            <person name="Chen A."/>
            <person name="Kyrpides N."/>
            <person name="Mavromatis K."/>
            <person name="Markowitz V."/>
            <person name="Palaniappan K."/>
            <person name="Ivanova N."/>
            <person name="Schaumberg A."/>
            <person name="Pati A."/>
            <person name="Liolios K."/>
            <person name="Nordberg H.P."/>
            <person name="Cantor M.N."/>
            <person name="Hua S.X."/>
            <person name="Woyke T."/>
        </authorList>
    </citation>
    <scope>NUCLEOTIDE SEQUENCE [LARGE SCALE GENOMIC DNA]</scope>
    <source>
        <strain evidence="4">DSM 19437</strain>
    </source>
</reference>
<dbReference type="PROSITE" id="PS51257">
    <property type="entry name" value="PROKAR_LIPOPROTEIN"/>
    <property type="match status" value="1"/>
</dbReference>
<dbReference type="RefSeq" id="WP_008585782.1">
    <property type="nucleotide sequence ID" value="NZ_CP007035.1"/>
</dbReference>
<name>W0F790_9BACT</name>
<dbReference type="eggNOG" id="COG3595">
    <property type="taxonomic scope" value="Bacteria"/>
</dbReference>
<protein>
    <recommendedName>
        <fullName evidence="2">Putative auto-transporter adhesin head GIN domain-containing protein</fullName>
    </recommendedName>
</protein>
<dbReference type="OrthoDB" id="1014513at2"/>
<dbReference type="STRING" id="929713.NIASO_11865"/>
<dbReference type="AlphaFoldDB" id="W0F790"/>
<feature type="compositionally biased region" description="Polar residues" evidence="1">
    <location>
        <begin position="220"/>
        <end position="234"/>
    </location>
</feature>
<dbReference type="HOGENOM" id="CLU_072746_3_1_10"/>
<evidence type="ECO:0000259" key="2">
    <source>
        <dbReference type="Pfam" id="PF10988"/>
    </source>
</evidence>
<dbReference type="Pfam" id="PF10988">
    <property type="entry name" value="DUF2807"/>
    <property type="match status" value="1"/>
</dbReference>
<keyword evidence="4" id="KW-1185">Reference proteome</keyword>
<evidence type="ECO:0000313" key="3">
    <source>
        <dbReference type="EMBL" id="AHF17663.1"/>
    </source>
</evidence>
<proteinExistence type="predicted"/>
<dbReference type="KEGG" id="nso:NIASO_11865"/>
<dbReference type="InterPro" id="IPR021255">
    <property type="entry name" value="DUF2807"/>
</dbReference>
<evidence type="ECO:0000256" key="1">
    <source>
        <dbReference type="SAM" id="MobiDB-lite"/>
    </source>
</evidence>
<gene>
    <name evidence="3" type="ORF">NIASO_11865</name>
</gene>
<organism evidence="3 4">
    <name type="scientific">Niabella soli DSM 19437</name>
    <dbReference type="NCBI Taxonomy" id="929713"/>
    <lineage>
        <taxon>Bacteria</taxon>
        <taxon>Pseudomonadati</taxon>
        <taxon>Bacteroidota</taxon>
        <taxon>Chitinophagia</taxon>
        <taxon>Chitinophagales</taxon>
        <taxon>Chitinophagaceae</taxon>
        <taxon>Niabella</taxon>
    </lineage>
</organism>
<dbReference type="Proteomes" id="UP000003586">
    <property type="component" value="Chromosome"/>
</dbReference>
<sequence>MKKLFFAAFALIIGISSCNIDDGQRVRGNGQVHSKTFDLSGFDRLDINLPAAVIVKQDSSFGIKIETDDNLLSHLMVNTENHTLKIEEKVNFNLRASRGIKIYISMPVVKQITLSSAASLKTENKIEQNEPVGLDINEASSATIALKTPEVNIKVSEASTLVVSGETRDVKGQVNEASTLRAYDLKAENTNIEANEASTANVFASVQLTAQANEASSISYMGNPQVNSNSSSAGSVKKAD</sequence>
<evidence type="ECO:0000313" key="4">
    <source>
        <dbReference type="Proteomes" id="UP000003586"/>
    </source>
</evidence>
<accession>W0F790</accession>
<feature type="region of interest" description="Disordered" evidence="1">
    <location>
        <begin position="220"/>
        <end position="240"/>
    </location>
</feature>
<dbReference type="Gene3D" id="2.160.20.120">
    <property type="match status" value="1"/>
</dbReference>
<feature type="domain" description="Putative auto-transporter adhesin head GIN" evidence="2">
    <location>
        <begin position="42"/>
        <end position="224"/>
    </location>
</feature>